<dbReference type="PANTHER" id="PTHR21261">
    <property type="entry name" value="BEAT PROTEIN"/>
    <property type="match status" value="1"/>
</dbReference>
<protein>
    <recommendedName>
        <fullName evidence="3">Ig-like domain-containing protein</fullName>
    </recommendedName>
</protein>
<dbReference type="SUPFAM" id="SSF48726">
    <property type="entry name" value="Immunoglobulin"/>
    <property type="match status" value="2"/>
</dbReference>
<reference evidence="1 2" key="1">
    <citation type="submission" date="2023-02" db="EMBL/GenBank/DDBJ databases">
        <title>LHISI_Scaffold_Assembly.</title>
        <authorList>
            <person name="Stuart O.P."/>
            <person name="Cleave R."/>
            <person name="Magrath M.J.L."/>
            <person name="Mikheyev A.S."/>
        </authorList>
    </citation>
    <scope>NUCLEOTIDE SEQUENCE [LARGE SCALE GENOMIC DNA]</scope>
    <source>
        <strain evidence="1">Daus_M_001</strain>
        <tissue evidence="1">Leg muscle</tissue>
    </source>
</reference>
<dbReference type="Gene3D" id="3.30.420.10">
    <property type="entry name" value="Ribonuclease H-like superfamily/Ribonuclease H"/>
    <property type="match status" value="1"/>
</dbReference>
<dbReference type="EMBL" id="JARBHB010000001">
    <property type="protein sequence ID" value="KAJ8894840.1"/>
    <property type="molecule type" value="Genomic_DNA"/>
</dbReference>
<evidence type="ECO:0000313" key="2">
    <source>
        <dbReference type="Proteomes" id="UP001159363"/>
    </source>
</evidence>
<proteinExistence type="predicted"/>
<evidence type="ECO:0000313" key="1">
    <source>
        <dbReference type="EMBL" id="KAJ8894840.1"/>
    </source>
</evidence>
<sequence length="623" mass="69837">MTAGGFGVTSSKMAAVANWLPARTPGSHESAFSSYLPSLTEYSRPLSQTCTRQTITEPPPCLTAGNVLVAFHALPRFGTQRVPRRYGMSAPSVWCVAGTESLKLERVSVPQYVLVGDSVVLQCVFELGSDRLYSVTWYKDHEQFFHYVPRSTPSLHLYPLQGVSVNVSTPSSTPAHYKLVKEMYFHSERCKMASPLKEAPWDMCVTDRENGEIQTSVTATYMRILKQDLHFHLMDVDKAAREQFCGWLLSNIAPEVLQDGYVLFSDEAWFHLAGYSNSQNMRHWLGDNPHVLTEAPLHPQKLGVWCAVSSQLLASSVHLPRGQWRPLPAPTLDILLSHWTVLPHYLAPLHICTMGPLLKGSLCICEAELQNLSRVSWVPRVWTRRFSADTIESLLTSWGVLASCLLPAMPYLGLEPRGSRGATGCRLPVCVCVAGTESLKLERVSVPQYVLVGDSVVLQCVFELGSDRLYSVTWYKDHEQFFHYVPRSPPPPAIKPHYKLIKGMYFHSDERPQIKLRPYICTFLLPPKKTPFLTRLKYCTFDVHLTTAQSWVGADATRRRGIDGVDRSIVDGDVRAKAREILMSPAGSSGLSLETLPPLYAQDVNDKCLQLYTAVYRAPRRAI</sequence>
<dbReference type="InterPro" id="IPR036397">
    <property type="entry name" value="RNaseH_sf"/>
</dbReference>
<keyword evidence="2" id="KW-1185">Reference proteome</keyword>
<dbReference type="PANTHER" id="PTHR21261:SF15">
    <property type="entry name" value="BEATEN PATH IIIA, ISOFORM D-RELATED"/>
    <property type="match status" value="1"/>
</dbReference>
<evidence type="ECO:0008006" key="3">
    <source>
        <dbReference type="Google" id="ProtNLM"/>
    </source>
</evidence>
<organism evidence="1 2">
    <name type="scientific">Dryococelus australis</name>
    <dbReference type="NCBI Taxonomy" id="614101"/>
    <lineage>
        <taxon>Eukaryota</taxon>
        <taxon>Metazoa</taxon>
        <taxon>Ecdysozoa</taxon>
        <taxon>Arthropoda</taxon>
        <taxon>Hexapoda</taxon>
        <taxon>Insecta</taxon>
        <taxon>Pterygota</taxon>
        <taxon>Neoptera</taxon>
        <taxon>Polyneoptera</taxon>
        <taxon>Phasmatodea</taxon>
        <taxon>Verophasmatodea</taxon>
        <taxon>Anareolatae</taxon>
        <taxon>Phasmatidae</taxon>
        <taxon>Eurycanthinae</taxon>
        <taxon>Dryococelus</taxon>
    </lineage>
</organism>
<comment type="caution">
    <text evidence="1">The sequence shown here is derived from an EMBL/GenBank/DDBJ whole genome shotgun (WGS) entry which is preliminary data.</text>
</comment>
<accession>A0ABQ9IDU6</accession>
<dbReference type="Proteomes" id="UP001159363">
    <property type="component" value="Chromosome 1"/>
</dbReference>
<name>A0ABQ9IDU6_9NEOP</name>
<dbReference type="InterPro" id="IPR036179">
    <property type="entry name" value="Ig-like_dom_sf"/>
</dbReference>
<gene>
    <name evidence="1" type="ORF">PR048_000147</name>
</gene>